<evidence type="ECO:0000313" key="2">
    <source>
        <dbReference type="Proteomes" id="UP000814128"/>
    </source>
</evidence>
<dbReference type="Proteomes" id="UP000814128">
    <property type="component" value="Unassembled WGS sequence"/>
</dbReference>
<proteinExistence type="predicted"/>
<dbReference type="EMBL" id="MU273639">
    <property type="protein sequence ID" value="KAI0030103.1"/>
    <property type="molecule type" value="Genomic_DNA"/>
</dbReference>
<comment type="caution">
    <text evidence="1">The sequence shown here is derived from an EMBL/GenBank/DDBJ whole genome shotgun (WGS) entry which is preliminary data.</text>
</comment>
<reference evidence="1" key="2">
    <citation type="journal article" date="2022" name="New Phytol.">
        <title>Evolutionary transition to the ectomycorrhizal habit in the genomes of a hyperdiverse lineage of mushroom-forming fungi.</title>
        <authorList>
            <person name="Looney B."/>
            <person name="Miyauchi S."/>
            <person name="Morin E."/>
            <person name="Drula E."/>
            <person name="Courty P.E."/>
            <person name="Kohler A."/>
            <person name="Kuo A."/>
            <person name="LaButti K."/>
            <person name="Pangilinan J."/>
            <person name="Lipzen A."/>
            <person name="Riley R."/>
            <person name="Andreopoulos W."/>
            <person name="He G."/>
            <person name="Johnson J."/>
            <person name="Nolan M."/>
            <person name="Tritt A."/>
            <person name="Barry K.W."/>
            <person name="Grigoriev I.V."/>
            <person name="Nagy L.G."/>
            <person name="Hibbett D."/>
            <person name="Henrissat B."/>
            <person name="Matheny P.B."/>
            <person name="Labbe J."/>
            <person name="Martin F.M."/>
        </authorList>
    </citation>
    <scope>NUCLEOTIDE SEQUENCE</scope>
    <source>
        <strain evidence="1">EC-137</strain>
    </source>
</reference>
<organism evidence="1 2">
    <name type="scientific">Vararia minispora EC-137</name>
    <dbReference type="NCBI Taxonomy" id="1314806"/>
    <lineage>
        <taxon>Eukaryota</taxon>
        <taxon>Fungi</taxon>
        <taxon>Dikarya</taxon>
        <taxon>Basidiomycota</taxon>
        <taxon>Agaricomycotina</taxon>
        <taxon>Agaricomycetes</taxon>
        <taxon>Russulales</taxon>
        <taxon>Lachnocladiaceae</taxon>
        <taxon>Vararia</taxon>
    </lineage>
</organism>
<evidence type="ECO:0000313" key="1">
    <source>
        <dbReference type="EMBL" id="KAI0030103.1"/>
    </source>
</evidence>
<reference evidence="1" key="1">
    <citation type="submission" date="2021-02" db="EMBL/GenBank/DDBJ databases">
        <authorList>
            <consortium name="DOE Joint Genome Institute"/>
            <person name="Ahrendt S."/>
            <person name="Looney B.P."/>
            <person name="Miyauchi S."/>
            <person name="Morin E."/>
            <person name="Drula E."/>
            <person name="Courty P.E."/>
            <person name="Chicoki N."/>
            <person name="Fauchery L."/>
            <person name="Kohler A."/>
            <person name="Kuo A."/>
            <person name="Labutti K."/>
            <person name="Pangilinan J."/>
            <person name="Lipzen A."/>
            <person name="Riley R."/>
            <person name="Andreopoulos W."/>
            <person name="He G."/>
            <person name="Johnson J."/>
            <person name="Barry K.W."/>
            <person name="Grigoriev I.V."/>
            <person name="Nagy L."/>
            <person name="Hibbett D."/>
            <person name="Henrissat B."/>
            <person name="Matheny P.B."/>
            <person name="Labbe J."/>
            <person name="Martin F."/>
        </authorList>
    </citation>
    <scope>NUCLEOTIDE SEQUENCE</scope>
    <source>
        <strain evidence="1">EC-137</strain>
    </source>
</reference>
<protein>
    <submittedName>
        <fullName evidence="1">MFS general substrate transporter</fullName>
    </submittedName>
</protein>
<gene>
    <name evidence="1" type="ORF">K488DRAFT_54948</name>
</gene>
<name>A0ACB8QE58_9AGAM</name>
<sequence>MTQDQNFADRSRPTSLHAQHEDPAHSQTPSVKPTIRTVLLLTCILVQFIDSYNGSSMFAAIPPISEQLGIPTNQSVWLISAYQLTFASLLLSSGSFVDLFGPKYIFISGLLIMSFCALGAGFTRSRVPLIILRALQGVGAALNVPAAVAFIIRLCPEPALQARVLTLFSAISGIGATVGLFIGAVFVTEASWPWVFYFSSIFTFALACVVFVLAPIHLARPHVDTSKGRLRTGLKRVDTAGIFLLTAALILFIFAVTSGSIDGWGSARVIAPLVISVVLAVAFGVWESRIDEQVAAVPPSMWRHKNFAILAVLGLLPIMWWAAVQFLFSWLWQQVYGYSPIEVAVHFLPLLLVTFVIGPLADALHKKVPLKRVILAGQMLLLVGTILLPFANTRGKYWRFAVPAFIIGSSGNLLVFTTANVALFANIPPRIAGTAAAIFNSANQVGSAAGAAIIASIEAGVESGHGGPTRFDGRAAGFWFLFALETIAAGAVLATMKYEPPAGAEKGGGADAGELVAVEAGDRMGAPPEK</sequence>
<accession>A0ACB8QE58</accession>
<keyword evidence="2" id="KW-1185">Reference proteome</keyword>